<organism evidence="3 4">
    <name type="scientific">Polarella glacialis</name>
    <name type="common">Dinoflagellate</name>
    <dbReference type="NCBI Taxonomy" id="89957"/>
    <lineage>
        <taxon>Eukaryota</taxon>
        <taxon>Sar</taxon>
        <taxon>Alveolata</taxon>
        <taxon>Dinophyceae</taxon>
        <taxon>Suessiales</taxon>
        <taxon>Suessiaceae</taxon>
        <taxon>Polarella</taxon>
    </lineage>
</organism>
<accession>A0A813H347</accession>
<evidence type="ECO:0008006" key="5">
    <source>
        <dbReference type="Google" id="ProtNLM"/>
    </source>
</evidence>
<keyword evidence="2" id="KW-0812">Transmembrane</keyword>
<dbReference type="SUPFAM" id="SSF56059">
    <property type="entry name" value="Glutathione synthetase ATP-binding domain-like"/>
    <property type="match status" value="1"/>
</dbReference>
<feature type="region of interest" description="Disordered" evidence="1">
    <location>
        <begin position="1"/>
        <end position="20"/>
    </location>
</feature>
<evidence type="ECO:0000256" key="2">
    <source>
        <dbReference type="SAM" id="Phobius"/>
    </source>
</evidence>
<dbReference type="EMBL" id="CAJNNV010030321">
    <property type="protein sequence ID" value="CAE8632135.1"/>
    <property type="molecule type" value="Genomic_DNA"/>
</dbReference>
<dbReference type="AlphaFoldDB" id="A0A813H347"/>
<evidence type="ECO:0000256" key="1">
    <source>
        <dbReference type="SAM" id="MobiDB-lite"/>
    </source>
</evidence>
<protein>
    <recommendedName>
        <fullName evidence="5">ATP-grasp domain-containing protein</fullName>
    </recommendedName>
</protein>
<gene>
    <name evidence="3" type="ORF">PGLA1383_LOCUS48118</name>
</gene>
<evidence type="ECO:0000313" key="4">
    <source>
        <dbReference type="Proteomes" id="UP000654075"/>
    </source>
</evidence>
<dbReference type="Proteomes" id="UP000654075">
    <property type="component" value="Unassembled WGS sequence"/>
</dbReference>
<dbReference type="OrthoDB" id="10581828at2759"/>
<evidence type="ECO:0000313" key="3">
    <source>
        <dbReference type="EMBL" id="CAE8632135.1"/>
    </source>
</evidence>
<reference evidence="3" key="1">
    <citation type="submission" date="2021-02" db="EMBL/GenBank/DDBJ databases">
        <authorList>
            <person name="Dougan E. K."/>
            <person name="Rhodes N."/>
            <person name="Thang M."/>
            <person name="Chan C."/>
        </authorList>
    </citation>
    <scope>NUCLEOTIDE SEQUENCE</scope>
</reference>
<keyword evidence="2" id="KW-0472">Membrane</keyword>
<sequence>MAAPKGEQRHKGQSKAEKSGGRRGCLYTFAALCVGALAVASSGLLQNVVSLAGDRPNGATTAAWSGLEFYAKPVLSFVGISAQIDHFCSTNTFIHLLRDYGSLIGLENSTAQWNQAQKYYEEQRPIVEQAAKNFDLHGYWDGMAEVPLDMSFIDLLALRVTIIKSKMDHEGREDFRIEKDKCDMLQFLTRNGFPIPQVFGVWRDTPANFVEEFLSKQAVPSNASWPVFLKSCHLTQGVEDSVRKLPSREAMTAQRSELTRYVEQKWNRHAVDVDRSFARDGNALTGVLQPGVALQANYPSPKEFKIVVLWGRAYLAYDIENEGVVLRDGTYEQGTRVRPYGIGLPTPITEIPHMAWLIEEGHLKRMWRLAEVTALALGIDQIRIDVFIRKGEPEAINVNEMSLSSGQPNHMHTEFMAKLWVEPHVRRWPRSFPATTPVHLMDFASGEIPNQKAVLEQWDPTWRNAV</sequence>
<feature type="transmembrane region" description="Helical" evidence="2">
    <location>
        <begin position="24"/>
        <end position="45"/>
    </location>
</feature>
<keyword evidence="2" id="KW-1133">Transmembrane helix</keyword>
<keyword evidence="4" id="KW-1185">Reference proteome</keyword>
<proteinExistence type="predicted"/>
<comment type="caution">
    <text evidence="3">The sequence shown here is derived from an EMBL/GenBank/DDBJ whole genome shotgun (WGS) entry which is preliminary data.</text>
</comment>
<name>A0A813H347_POLGL</name>